<dbReference type="GO" id="GO:0008381">
    <property type="term" value="F:mechanosensitive monoatomic ion channel activity"/>
    <property type="evidence" value="ECO:0007669"/>
    <property type="project" value="UniProtKB-ARBA"/>
</dbReference>
<feature type="transmembrane region" description="Helical" evidence="8">
    <location>
        <begin position="22"/>
        <end position="43"/>
    </location>
</feature>
<evidence type="ECO:0000259" key="9">
    <source>
        <dbReference type="Pfam" id="PF00924"/>
    </source>
</evidence>
<dbReference type="InterPro" id="IPR011014">
    <property type="entry name" value="MscS_channel_TM-2"/>
</dbReference>
<feature type="transmembrane region" description="Helical" evidence="8">
    <location>
        <begin position="168"/>
        <end position="188"/>
    </location>
</feature>
<feature type="domain" description="Mechanosensitive ion channel MscS" evidence="9">
    <location>
        <begin position="190"/>
        <end position="259"/>
    </location>
</feature>
<dbReference type="Gene3D" id="3.30.70.100">
    <property type="match status" value="1"/>
</dbReference>
<feature type="compositionally biased region" description="Basic and acidic residues" evidence="7">
    <location>
        <begin position="384"/>
        <end position="394"/>
    </location>
</feature>
<accession>A0A851HWK7</accession>
<evidence type="ECO:0000256" key="2">
    <source>
        <dbReference type="ARBA" id="ARBA00008017"/>
    </source>
</evidence>
<dbReference type="Pfam" id="PF21088">
    <property type="entry name" value="MS_channel_1st"/>
    <property type="match status" value="1"/>
</dbReference>
<evidence type="ECO:0000256" key="8">
    <source>
        <dbReference type="SAM" id="Phobius"/>
    </source>
</evidence>
<dbReference type="SUPFAM" id="SSF50182">
    <property type="entry name" value="Sm-like ribonucleoproteins"/>
    <property type="match status" value="1"/>
</dbReference>
<evidence type="ECO:0000256" key="7">
    <source>
        <dbReference type="SAM" id="MobiDB-lite"/>
    </source>
</evidence>
<keyword evidence="5 8" id="KW-1133">Transmembrane helix</keyword>
<feature type="transmembrane region" description="Helical" evidence="8">
    <location>
        <begin position="64"/>
        <end position="83"/>
    </location>
</feature>
<dbReference type="Gene3D" id="2.30.30.60">
    <property type="match status" value="1"/>
</dbReference>
<feature type="transmembrane region" description="Helical" evidence="8">
    <location>
        <begin position="103"/>
        <end position="121"/>
    </location>
</feature>
<keyword evidence="6 8" id="KW-0472">Membrane</keyword>
<comment type="caution">
    <text evidence="12">The sequence shown here is derived from an EMBL/GenBank/DDBJ whole genome shotgun (WGS) entry which is preliminary data.</text>
</comment>
<feature type="domain" description="Mechanosensitive ion channel MscS C-terminal" evidence="10">
    <location>
        <begin position="268"/>
        <end position="349"/>
    </location>
</feature>
<evidence type="ECO:0000313" key="13">
    <source>
        <dbReference type="Proteomes" id="UP000536442"/>
    </source>
</evidence>
<reference evidence="12 13" key="1">
    <citation type="submission" date="2020-03" db="EMBL/GenBank/DDBJ databases">
        <title>Metagenomic, metatranscriptomic, and metabolomic analyses revealed the key microbes and metabolic features during the fermentation of ganjang, Korean traditional soy sauce.</title>
        <authorList>
            <person name="Chun B.H."/>
            <person name="Jeon C.O."/>
        </authorList>
    </citation>
    <scope>NUCLEOTIDE SEQUENCE [LARGE SCALE GENOMIC DNA]</scope>
    <source>
        <strain evidence="12 13">KG14</strain>
    </source>
</reference>
<feature type="compositionally biased region" description="Basic residues" evidence="7">
    <location>
        <begin position="395"/>
        <end position="408"/>
    </location>
</feature>
<dbReference type="PANTHER" id="PTHR43634">
    <property type="entry name" value="OW CONDUCTANCE MECHANOSENSITIVE CHANNEL"/>
    <property type="match status" value="1"/>
</dbReference>
<dbReference type="Pfam" id="PF21082">
    <property type="entry name" value="MS_channel_3rd"/>
    <property type="match status" value="1"/>
</dbReference>
<evidence type="ECO:0000313" key="12">
    <source>
        <dbReference type="EMBL" id="NWN91652.1"/>
    </source>
</evidence>
<comment type="subcellular location">
    <subcellularLocation>
        <location evidence="1">Cell membrane</location>
        <topology evidence="1">Multi-pass membrane protein</topology>
    </subcellularLocation>
</comment>
<dbReference type="SUPFAM" id="SSF82861">
    <property type="entry name" value="Mechanosensitive channel protein MscS (YggB), transmembrane region"/>
    <property type="match status" value="1"/>
</dbReference>
<dbReference type="GO" id="GO:0005886">
    <property type="term" value="C:plasma membrane"/>
    <property type="evidence" value="ECO:0007669"/>
    <property type="project" value="UniProtKB-SubCell"/>
</dbReference>
<gene>
    <name evidence="12" type="ORF">HLV39_09135</name>
</gene>
<keyword evidence="13" id="KW-1185">Reference proteome</keyword>
<proteinExistence type="inferred from homology"/>
<dbReference type="InterPro" id="IPR045042">
    <property type="entry name" value="YnaI-like"/>
</dbReference>
<evidence type="ECO:0000256" key="6">
    <source>
        <dbReference type="ARBA" id="ARBA00023136"/>
    </source>
</evidence>
<feature type="region of interest" description="Disordered" evidence="7">
    <location>
        <begin position="369"/>
        <end position="433"/>
    </location>
</feature>
<keyword evidence="3" id="KW-1003">Cell membrane</keyword>
<dbReference type="Pfam" id="PF00924">
    <property type="entry name" value="MS_channel_2nd"/>
    <property type="match status" value="1"/>
</dbReference>
<feature type="domain" description="Mechanosensitive ion channel transmembrane helices 2/3" evidence="11">
    <location>
        <begin position="148"/>
        <end position="189"/>
    </location>
</feature>
<comment type="similarity">
    <text evidence="2">Belongs to the MscS (TC 1.A.23) family.</text>
</comment>
<dbReference type="InterPro" id="IPR006685">
    <property type="entry name" value="MscS_channel_2nd"/>
</dbReference>
<sequence length="433" mass="48143">MIGEMMVTLNGWIKSFGVLTEGWRAGIIVFVLVLGTAATAYIASHVIAALERKFAKTRNLWDDTALHAARAPLVAFIWMQGVYWAAEVAHHYSSAEIFQANGVLMRIGFIIVLVWALIRLIKRGENILVSPVKMQKPMDYTTVNAISKLLRAVVIVTAVLIGMQSLGFSISGVMAFGGVGGIAVGFAAKDLLANFFGGFIIHLDRPFKVGDWVRSPDRNIEGTVEHIGWRLTTIRTFDKRPLYVPNAAFTTIAVENPSRMTNRRISETIGIRYADVSQMAEIVADIRTMLEQHDDIDSKQTLIVNFLAFSQSSLDIMIYAFTKTTQWVRYHEVKQDVLLKISDVIEGHGGQVAFPTQTIHFGDESWLAEHEKESVDAEPESEEGANKETADTKRAFRSRNSGRKHERSRRQDTRAGDVGEQSLEGEDGEGEGD</sequence>
<evidence type="ECO:0000259" key="11">
    <source>
        <dbReference type="Pfam" id="PF21088"/>
    </source>
</evidence>
<evidence type="ECO:0000256" key="5">
    <source>
        <dbReference type="ARBA" id="ARBA00022989"/>
    </source>
</evidence>
<dbReference type="AlphaFoldDB" id="A0A851HWK7"/>
<name>A0A851HWK7_9GAMM</name>
<dbReference type="InterPro" id="IPR006686">
    <property type="entry name" value="MscS_channel_CS"/>
</dbReference>
<dbReference type="Proteomes" id="UP000536442">
    <property type="component" value="Unassembled WGS sequence"/>
</dbReference>
<dbReference type="InterPro" id="IPR023408">
    <property type="entry name" value="MscS_beta-dom_sf"/>
</dbReference>
<evidence type="ECO:0000256" key="1">
    <source>
        <dbReference type="ARBA" id="ARBA00004651"/>
    </source>
</evidence>
<evidence type="ECO:0000259" key="10">
    <source>
        <dbReference type="Pfam" id="PF21082"/>
    </source>
</evidence>
<dbReference type="PROSITE" id="PS01246">
    <property type="entry name" value="UPF0003"/>
    <property type="match status" value="1"/>
</dbReference>
<evidence type="ECO:0000256" key="4">
    <source>
        <dbReference type="ARBA" id="ARBA00022692"/>
    </source>
</evidence>
<evidence type="ECO:0000256" key="3">
    <source>
        <dbReference type="ARBA" id="ARBA00022475"/>
    </source>
</evidence>
<dbReference type="SUPFAM" id="SSF82689">
    <property type="entry name" value="Mechanosensitive channel protein MscS (YggB), C-terminal domain"/>
    <property type="match status" value="1"/>
</dbReference>
<keyword evidence="4 8" id="KW-0812">Transmembrane</keyword>
<feature type="compositionally biased region" description="Acidic residues" evidence="7">
    <location>
        <begin position="423"/>
        <end position="433"/>
    </location>
</feature>
<dbReference type="InterPro" id="IPR049278">
    <property type="entry name" value="MS_channel_C"/>
</dbReference>
<dbReference type="InterPro" id="IPR049142">
    <property type="entry name" value="MS_channel_1st"/>
</dbReference>
<organism evidence="12 13">
    <name type="scientific">Marinobacter adhaerens</name>
    <dbReference type="NCBI Taxonomy" id="1033846"/>
    <lineage>
        <taxon>Bacteria</taxon>
        <taxon>Pseudomonadati</taxon>
        <taxon>Pseudomonadota</taxon>
        <taxon>Gammaproteobacteria</taxon>
        <taxon>Pseudomonadales</taxon>
        <taxon>Marinobacteraceae</taxon>
        <taxon>Marinobacter</taxon>
    </lineage>
</organism>
<dbReference type="InterPro" id="IPR010920">
    <property type="entry name" value="LSM_dom_sf"/>
</dbReference>
<dbReference type="Gene3D" id="1.10.287.1260">
    <property type="match status" value="1"/>
</dbReference>
<dbReference type="PANTHER" id="PTHR43634:SF2">
    <property type="entry name" value="LOW CONDUCTANCE MECHANOSENSITIVE CHANNEL YNAI"/>
    <property type="match status" value="1"/>
</dbReference>
<dbReference type="InterPro" id="IPR011066">
    <property type="entry name" value="MscS_channel_C_sf"/>
</dbReference>
<dbReference type="EMBL" id="JABEVQ010000004">
    <property type="protein sequence ID" value="NWN91652.1"/>
    <property type="molecule type" value="Genomic_DNA"/>
</dbReference>
<protein>
    <submittedName>
        <fullName evidence="12">Mechanosensitive ion channel family protein</fullName>
    </submittedName>
</protein>